<dbReference type="PANTHER" id="PTHR30566:SF5">
    <property type="entry name" value="MECHANOSENSITIVE ION CHANNEL PROTEIN 1, MITOCHONDRIAL-RELATED"/>
    <property type="match status" value="1"/>
</dbReference>
<dbReference type="SUPFAM" id="SSF82861">
    <property type="entry name" value="Mechanosensitive channel protein MscS (YggB), transmembrane region"/>
    <property type="match status" value="1"/>
</dbReference>
<proteinExistence type="inferred from homology"/>
<evidence type="ECO:0000256" key="3">
    <source>
        <dbReference type="ARBA" id="ARBA00022692"/>
    </source>
</evidence>
<evidence type="ECO:0000256" key="2">
    <source>
        <dbReference type="ARBA" id="ARBA00008017"/>
    </source>
</evidence>
<dbReference type="PANTHER" id="PTHR30566">
    <property type="entry name" value="YNAI-RELATED MECHANOSENSITIVE ION CHANNEL"/>
    <property type="match status" value="1"/>
</dbReference>
<reference evidence="8" key="1">
    <citation type="submission" date="2019-08" db="EMBL/GenBank/DDBJ databases">
        <title>Carotenoids and Carotenoid Binding Proteins in the Halophilic Cyanobacterium Euhalothece sp. ZM00.</title>
        <authorList>
            <person name="Cho S.M."/>
            <person name="Song J.Y."/>
            <person name="Park Y.-I."/>
        </authorList>
    </citation>
    <scope>NUCLEOTIDE SEQUENCE [LARGE SCALE GENOMIC DNA]</scope>
    <source>
        <strain evidence="8">Z-M001</strain>
    </source>
</reference>
<protein>
    <submittedName>
        <fullName evidence="8">Mechanosensitive ion channel family protein</fullName>
    </submittedName>
</protein>
<feature type="transmembrane region" description="Helical" evidence="6">
    <location>
        <begin position="72"/>
        <end position="92"/>
    </location>
</feature>
<dbReference type="SUPFAM" id="SSF50182">
    <property type="entry name" value="Sm-like ribonucleoproteins"/>
    <property type="match status" value="1"/>
</dbReference>
<sequence>MDILETLQQTLGLDLDIRGELLEFATRLGWFVGLTLLAWLIAGILPFCLQWSVNRFLPKFLREPYERIVKPLRLLIVRSGFLAITAYNINFFEPYSGLYEFLRLIVYLPLTVIVAVLLSRLVRQTVRLYGVKILQNFNRNMDDFLLIGESIANVMIGFFAVIFFAQSQNINLLSLLTGVSIGGVAVAFAAKEILSQVVGTVLLYLDRPFVPGEYIRANFNFMDEDIYGRVEAIGIRSTKIRLVAKNTLLIAPNSLMARMDVENVSRGKKVMVLFYLDFLHTLNEREKALVYQVIEDSLNKELSDVDSSSTQVALFQKEDQQTTRVRISLFVKGSSEKSIVIRKRLIELANESLKKRLQAENLQFEFTEPTIYIDEPMTL</sequence>
<evidence type="ECO:0000259" key="7">
    <source>
        <dbReference type="Pfam" id="PF00924"/>
    </source>
</evidence>
<evidence type="ECO:0000256" key="4">
    <source>
        <dbReference type="ARBA" id="ARBA00022989"/>
    </source>
</evidence>
<dbReference type="Gene3D" id="2.30.30.60">
    <property type="match status" value="1"/>
</dbReference>
<feature type="transmembrane region" description="Helical" evidence="6">
    <location>
        <begin position="104"/>
        <end position="123"/>
    </location>
</feature>
<dbReference type="InterPro" id="IPR006685">
    <property type="entry name" value="MscS_channel_2nd"/>
</dbReference>
<keyword evidence="5 6" id="KW-0472">Membrane</keyword>
<feature type="domain" description="Mechanosensitive ion channel MscS" evidence="7">
    <location>
        <begin position="193"/>
        <end position="266"/>
    </location>
</feature>
<dbReference type="GO" id="GO:0055085">
    <property type="term" value="P:transmembrane transport"/>
    <property type="evidence" value="ECO:0007669"/>
    <property type="project" value="InterPro"/>
</dbReference>
<feature type="transmembrane region" description="Helical" evidence="6">
    <location>
        <begin position="28"/>
        <end position="51"/>
    </location>
</feature>
<keyword evidence="9" id="KW-1185">Reference proteome</keyword>
<dbReference type="Gene3D" id="1.10.287.1260">
    <property type="match status" value="1"/>
</dbReference>
<dbReference type="InterPro" id="IPR010920">
    <property type="entry name" value="LSM_dom_sf"/>
</dbReference>
<accession>A0A5B8NPW4</accession>
<evidence type="ECO:0000313" key="8">
    <source>
        <dbReference type="EMBL" id="QDZ41342.1"/>
    </source>
</evidence>
<feature type="transmembrane region" description="Helical" evidence="6">
    <location>
        <begin position="144"/>
        <end position="164"/>
    </location>
</feature>
<dbReference type="AlphaFoldDB" id="A0A5B8NPW4"/>
<evidence type="ECO:0000256" key="5">
    <source>
        <dbReference type="ARBA" id="ARBA00023136"/>
    </source>
</evidence>
<dbReference type="RefSeq" id="WP_146297176.1">
    <property type="nucleotide sequence ID" value="NZ_CP042326.1"/>
</dbReference>
<organism evidence="8 9">
    <name type="scientific">Euhalothece natronophila Z-M001</name>
    <dbReference type="NCBI Taxonomy" id="522448"/>
    <lineage>
        <taxon>Bacteria</taxon>
        <taxon>Bacillati</taxon>
        <taxon>Cyanobacteriota</taxon>
        <taxon>Cyanophyceae</taxon>
        <taxon>Oscillatoriophycideae</taxon>
        <taxon>Chroococcales</taxon>
        <taxon>Halothecacae</taxon>
        <taxon>Halothece cluster</taxon>
        <taxon>Euhalothece</taxon>
    </lineage>
</organism>
<dbReference type="EMBL" id="CP042326">
    <property type="protein sequence ID" value="QDZ41342.1"/>
    <property type="molecule type" value="Genomic_DNA"/>
</dbReference>
<gene>
    <name evidence="8" type="ORF">FRE64_16180</name>
</gene>
<keyword evidence="3 6" id="KW-0812">Transmembrane</keyword>
<name>A0A5B8NPW4_9CHRO</name>
<dbReference type="InterPro" id="IPR011014">
    <property type="entry name" value="MscS_channel_TM-2"/>
</dbReference>
<dbReference type="Pfam" id="PF00924">
    <property type="entry name" value="MS_channel_2nd"/>
    <property type="match status" value="1"/>
</dbReference>
<evidence type="ECO:0000313" key="9">
    <source>
        <dbReference type="Proteomes" id="UP000318453"/>
    </source>
</evidence>
<comment type="subcellular location">
    <subcellularLocation>
        <location evidence="1">Membrane</location>
        <topology evidence="1">Multi-pass membrane protein</topology>
    </subcellularLocation>
</comment>
<dbReference type="GO" id="GO:0016020">
    <property type="term" value="C:membrane"/>
    <property type="evidence" value="ECO:0007669"/>
    <property type="project" value="UniProtKB-SubCell"/>
</dbReference>
<dbReference type="KEGG" id="enn:FRE64_16180"/>
<evidence type="ECO:0000256" key="6">
    <source>
        <dbReference type="SAM" id="Phobius"/>
    </source>
</evidence>
<dbReference type="OrthoDB" id="450694at2"/>
<comment type="similarity">
    <text evidence="2">Belongs to the MscS (TC 1.A.23) family.</text>
</comment>
<keyword evidence="4 6" id="KW-1133">Transmembrane helix</keyword>
<dbReference type="InterPro" id="IPR023408">
    <property type="entry name" value="MscS_beta-dom_sf"/>
</dbReference>
<dbReference type="Proteomes" id="UP000318453">
    <property type="component" value="Chromosome"/>
</dbReference>
<evidence type="ECO:0000256" key="1">
    <source>
        <dbReference type="ARBA" id="ARBA00004141"/>
    </source>
</evidence>